<keyword evidence="1" id="KW-1133">Transmembrane helix</keyword>
<feature type="transmembrane region" description="Helical" evidence="1">
    <location>
        <begin position="29"/>
        <end position="51"/>
    </location>
</feature>
<dbReference type="RefSeq" id="WP_016177104.1">
    <property type="nucleotide sequence ID" value="NZ_CABGIQ010000022.1"/>
</dbReference>
<evidence type="ECO:0000313" key="3">
    <source>
        <dbReference type="EMBL" id="PEH44246.1"/>
    </source>
</evidence>
<reference evidence="4 6" key="2">
    <citation type="submission" date="2018-06" db="EMBL/GenBank/DDBJ databases">
        <authorList>
            <consortium name="Pathogen Informatics"/>
            <person name="Doyle S."/>
        </authorList>
    </citation>
    <scope>NUCLEOTIDE SEQUENCE [LARGE SCALE GENOMIC DNA]</scope>
    <source>
        <strain evidence="4 6">NCTC8129</strain>
    </source>
</reference>
<proteinExistence type="predicted"/>
<evidence type="ECO:0000313" key="7">
    <source>
        <dbReference type="Proteomes" id="UP000326078"/>
    </source>
</evidence>
<evidence type="ECO:0000313" key="6">
    <source>
        <dbReference type="Proteomes" id="UP000254070"/>
    </source>
</evidence>
<sequence>MTTKQLIISSFTQFKELKNARNTPFGKSILYLLVLSIIMALPISFQIFQVLNNIKADGQKIATRIPDFTIKDGKIDTKDKEGFIYQTNSIIFTFDPEGRRSEKDVTSDLMGNFLSVGMLENELVVAFPNTGTTTALLSSNQFELEYTNDAIKNLTGKQLRDTLSEASIPFWIKAVTFLISIYPSFLNLIITLFFANFAAYIYARLRLTRATFLDCLKTMIYAISLPTLLATILMIFLPSFDTSAFIAIAGLFIFAQAVKGWPKIQMM</sequence>
<reference evidence="3 5" key="1">
    <citation type="submission" date="2017-09" db="EMBL/GenBank/DDBJ databases">
        <title>FDA dAtabase for Regulatory Grade micrObial Sequences (FDA-ARGOS): Supporting development and validation of Infectious Disease Dx tests.</title>
        <authorList>
            <person name="Minogue T."/>
            <person name="Wolcott M."/>
            <person name="Wasieloski L."/>
            <person name="Aguilar W."/>
            <person name="Moore D."/>
            <person name="Tallon L.J."/>
            <person name="Sadzewicz L."/>
            <person name="Ott S."/>
            <person name="Zhao X."/>
            <person name="Nagaraj S."/>
            <person name="Vavikolanu K."/>
            <person name="Aluvathingal J."/>
            <person name="Nadendla S."/>
            <person name="Sichtig H."/>
        </authorList>
    </citation>
    <scope>NUCLEOTIDE SEQUENCE [LARGE SCALE GENOMIC DNA]</scope>
    <source>
        <strain evidence="3 5">FDAARGOS_396</strain>
    </source>
</reference>
<feature type="transmembrane region" description="Helical" evidence="1">
    <location>
        <begin position="243"/>
        <end position="261"/>
    </location>
</feature>
<keyword evidence="1" id="KW-0472">Membrane</keyword>
<dbReference type="Proteomes" id="UP000326078">
    <property type="component" value="Unassembled WGS sequence"/>
</dbReference>
<dbReference type="EMBL" id="UGIF01000002">
    <property type="protein sequence ID" value="STP29710.1"/>
    <property type="molecule type" value="Genomic_DNA"/>
</dbReference>
<accession>A0A2A7SL43</accession>
<feature type="transmembrane region" description="Helical" evidence="1">
    <location>
        <begin position="219"/>
        <end position="237"/>
    </location>
</feature>
<reference evidence="2 7" key="3">
    <citation type="submission" date="2019-09" db="EMBL/GenBank/DDBJ databases">
        <title>Vancomyinc resistant enterococci isolated from farm animals in Switzerland.</title>
        <authorList>
            <person name="Stevens M.J.A."/>
            <person name="Stephan R."/>
            <person name="Morach M."/>
            <person name="Nuesch-Inderbinen M."/>
        </authorList>
    </citation>
    <scope>NUCLEOTIDE SEQUENCE [LARGE SCALE GENOMIC DNA]</scope>
    <source>
        <strain evidence="2 7">GH27</strain>
    </source>
</reference>
<dbReference type="InterPro" id="IPR009574">
    <property type="entry name" value="DUF1189"/>
</dbReference>
<dbReference type="OrthoDB" id="2134424at2"/>
<dbReference type="EMBL" id="PDEB01000004">
    <property type="protein sequence ID" value="PEH44246.1"/>
    <property type="molecule type" value="Genomic_DNA"/>
</dbReference>
<evidence type="ECO:0000313" key="5">
    <source>
        <dbReference type="Proteomes" id="UP000220669"/>
    </source>
</evidence>
<dbReference type="Proteomes" id="UP000254070">
    <property type="component" value="Unassembled WGS sequence"/>
</dbReference>
<gene>
    <name evidence="3" type="ORF">CRM96_04125</name>
    <name evidence="2" type="ORF">F6X95_08685</name>
    <name evidence="4" type="ORF">NCTC8129_01918</name>
</gene>
<evidence type="ECO:0000313" key="4">
    <source>
        <dbReference type="EMBL" id="STP29710.1"/>
    </source>
</evidence>
<dbReference type="AlphaFoldDB" id="A0A2A7SL43"/>
<protein>
    <submittedName>
        <fullName evidence="3">DUF1189 domain-containing protein</fullName>
    </submittedName>
    <submittedName>
        <fullName evidence="4">Protein of uncharacterized function (DUF1189)</fullName>
    </submittedName>
</protein>
<dbReference type="KEGG" id="edu:LIU_05575"/>
<organism evidence="3 5">
    <name type="scientific">Enterococcus durans</name>
    <dbReference type="NCBI Taxonomy" id="53345"/>
    <lineage>
        <taxon>Bacteria</taxon>
        <taxon>Bacillati</taxon>
        <taxon>Bacillota</taxon>
        <taxon>Bacilli</taxon>
        <taxon>Lactobacillales</taxon>
        <taxon>Enterococcaceae</taxon>
        <taxon>Enterococcus</taxon>
    </lineage>
</organism>
<name>A0A2A7SL43_9ENTE</name>
<evidence type="ECO:0000256" key="1">
    <source>
        <dbReference type="SAM" id="Phobius"/>
    </source>
</evidence>
<evidence type="ECO:0000313" key="2">
    <source>
        <dbReference type="EMBL" id="KAA9205148.1"/>
    </source>
</evidence>
<dbReference type="Pfam" id="PF06691">
    <property type="entry name" value="DUF1189"/>
    <property type="match status" value="1"/>
</dbReference>
<dbReference type="EMBL" id="VYUT01000011">
    <property type="protein sequence ID" value="KAA9205148.1"/>
    <property type="molecule type" value="Genomic_DNA"/>
</dbReference>
<dbReference type="Proteomes" id="UP000220669">
    <property type="component" value="Unassembled WGS sequence"/>
</dbReference>
<keyword evidence="1" id="KW-0812">Transmembrane</keyword>